<gene>
    <name evidence="1" type="ORF">GCM10007424_12260</name>
</gene>
<name>A0ABQ1JP11_9FLAO</name>
<dbReference type="PANTHER" id="PTHR39186:SF1">
    <property type="entry name" value="DUF2071 DOMAIN-CONTAINING PROTEIN"/>
    <property type="match status" value="1"/>
</dbReference>
<comment type="caution">
    <text evidence="1">The sequence shown here is derived from an EMBL/GenBank/DDBJ whole genome shotgun (WGS) entry which is preliminary data.</text>
</comment>
<protein>
    <recommendedName>
        <fullName evidence="3">DUF2071 domain-containing protein</fullName>
    </recommendedName>
</protein>
<accession>A0ABQ1JP11</accession>
<evidence type="ECO:0008006" key="3">
    <source>
        <dbReference type="Google" id="ProtNLM"/>
    </source>
</evidence>
<proteinExistence type="predicted"/>
<evidence type="ECO:0000313" key="1">
    <source>
        <dbReference type="EMBL" id="GGB73918.1"/>
    </source>
</evidence>
<reference evidence="2" key="1">
    <citation type="journal article" date="2019" name="Int. J. Syst. Evol. Microbiol.">
        <title>The Global Catalogue of Microorganisms (GCM) 10K type strain sequencing project: providing services to taxonomists for standard genome sequencing and annotation.</title>
        <authorList>
            <consortium name="The Broad Institute Genomics Platform"/>
            <consortium name="The Broad Institute Genome Sequencing Center for Infectious Disease"/>
            <person name="Wu L."/>
            <person name="Ma J."/>
        </authorList>
    </citation>
    <scope>NUCLEOTIDE SEQUENCE [LARGE SCALE GENOMIC DNA]</scope>
    <source>
        <strain evidence="2">CGMCC 1.15461</strain>
    </source>
</reference>
<sequence>MAQNNISKKRTFLDAEWRKLVMVNYAVDPEVLKPYLPKHTELDTWNGTCYVSLVGFMFVNTKVIGVRVPYHINFEEINLRFYVRYGTDENYKRGVVFIKEIVPRPALTMVANLLYNENYETMPTKHAWVECGENLTVEYGWKKGEWNTVKVITDKTSVDIDLNSEEEFITEHFWGYTQVSDSVTSEYEVAHPRWQIYPVKSYEVNVDYAKVYGDSFAFLKDAKPVSVYLAEGSDILVKQGAKIKSAPKAVIEQV</sequence>
<evidence type="ECO:0000313" key="2">
    <source>
        <dbReference type="Proteomes" id="UP000615760"/>
    </source>
</evidence>
<organism evidence="1 2">
    <name type="scientific">Flavobacterium suaedae</name>
    <dbReference type="NCBI Taxonomy" id="1767027"/>
    <lineage>
        <taxon>Bacteria</taxon>
        <taxon>Pseudomonadati</taxon>
        <taxon>Bacteroidota</taxon>
        <taxon>Flavobacteriia</taxon>
        <taxon>Flavobacteriales</taxon>
        <taxon>Flavobacteriaceae</taxon>
        <taxon>Flavobacterium</taxon>
    </lineage>
</organism>
<dbReference type="Pfam" id="PF09844">
    <property type="entry name" value="DUF2071"/>
    <property type="match status" value="1"/>
</dbReference>
<dbReference type="Proteomes" id="UP000615760">
    <property type="component" value="Unassembled WGS sequence"/>
</dbReference>
<dbReference type="RefSeq" id="WP_188620376.1">
    <property type="nucleotide sequence ID" value="NZ_BMJE01000003.1"/>
</dbReference>
<dbReference type="PANTHER" id="PTHR39186">
    <property type="entry name" value="DUF2071 FAMILY PROTEIN"/>
    <property type="match status" value="1"/>
</dbReference>
<dbReference type="InterPro" id="IPR018644">
    <property type="entry name" value="DUF2071"/>
</dbReference>
<keyword evidence="2" id="KW-1185">Reference proteome</keyword>
<dbReference type="EMBL" id="BMJE01000003">
    <property type="protein sequence ID" value="GGB73918.1"/>
    <property type="molecule type" value="Genomic_DNA"/>
</dbReference>